<evidence type="ECO:0000259" key="9">
    <source>
        <dbReference type="Pfam" id="PF20009"/>
    </source>
</evidence>
<evidence type="ECO:0000256" key="1">
    <source>
        <dbReference type="ARBA" id="ARBA00022670"/>
    </source>
</evidence>
<gene>
    <name evidence="10" type="ORF">GWC95_03455</name>
</gene>
<dbReference type="PANTHER" id="PTHR43399:SF5">
    <property type="entry name" value="PEPTIDASE S8 FAMILY WITH PROTEASE-ASSOCIATED DOMAIN"/>
    <property type="match status" value="1"/>
</dbReference>
<proteinExistence type="inferred from homology"/>
<evidence type="ECO:0000259" key="7">
    <source>
        <dbReference type="Pfam" id="PF18962"/>
    </source>
</evidence>
<evidence type="ECO:0000256" key="5">
    <source>
        <dbReference type="SAM" id="SignalP"/>
    </source>
</evidence>
<dbReference type="InterPro" id="IPR000209">
    <property type="entry name" value="Peptidase_S8/S53_dom"/>
</dbReference>
<dbReference type="PROSITE" id="PS00138">
    <property type="entry name" value="SUBTILASE_SER"/>
    <property type="match status" value="1"/>
</dbReference>
<dbReference type="EMBL" id="JAACJS010000002">
    <property type="protein sequence ID" value="NCI48963.1"/>
    <property type="molecule type" value="Genomic_DNA"/>
</dbReference>
<feature type="active site" description="Charge relay system" evidence="4">
    <location>
        <position position="124"/>
    </location>
</feature>
<dbReference type="Pfam" id="PF18962">
    <property type="entry name" value="Por_Secre_tail"/>
    <property type="match status" value="1"/>
</dbReference>
<dbReference type="InterPro" id="IPR026444">
    <property type="entry name" value="Secre_tail"/>
</dbReference>
<feature type="domain" description="Ig-like" evidence="8">
    <location>
        <begin position="862"/>
        <end position="918"/>
    </location>
</feature>
<dbReference type="Gene3D" id="2.60.120.380">
    <property type="match status" value="1"/>
</dbReference>
<comment type="caution">
    <text evidence="10">The sequence shown here is derived from an EMBL/GenBank/DDBJ whole genome shotgun (WGS) entry which is preliminary data.</text>
</comment>
<dbReference type="InterPro" id="IPR023828">
    <property type="entry name" value="Peptidase_S8_Ser-AS"/>
</dbReference>
<evidence type="ECO:0000259" key="6">
    <source>
        <dbReference type="Pfam" id="PF00082"/>
    </source>
</evidence>
<feature type="domain" description="GEVED" evidence="9">
    <location>
        <begin position="660"/>
        <end position="739"/>
    </location>
</feature>
<protein>
    <submittedName>
        <fullName evidence="10">S8 family serine peptidase</fullName>
    </submittedName>
</protein>
<dbReference type="InterPro" id="IPR045474">
    <property type="entry name" value="GEVED"/>
</dbReference>
<dbReference type="Gene3D" id="3.40.50.200">
    <property type="entry name" value="Peptidase S8/S53 domain"/>
    <property type="match status" value="1"/>
</dbReference>
<dbReference type="SUPFAM" id="SSF52743">
    <property type="entry name" value="Subtilisin-like"/>
    <property type="match status" value="1"/>
</dbReference>
<sequence>MKKLAVFFAGICGMVSVVSAQTFTNTRLLNENASRLKLTNLANFAKALSMAKEKGWQVRTVTKTGRVVQLIGVDDAGFPKYYITDNNTTAAATVRTSQLWPGGASGLNLTGGTPYMKNKLGIWDGGNVLGTHVEFAGRVTQKDNGTVDDHATHVTGTMIASGVNPAAKGMAFGLLGMIAYNFDNDQSEMNAEAASGLLLSNHSYSRIAGWYYNDEQARWEFRGRASDNEDYKFGYYGDESATLDELTYNAPFYLVVKSAGNVRVSNGPEVGADYFRYNASGTMAKAATGRPASLSSNNAYDVISLDVGAKNILTVGAVNPLPTGYSRKEDVVMTSFSGWGPTDDGRIKPDIVADGVNVLSSISTSNTAYSFFSGTSMAAPNATGSLFLLQEYYSKLKNSSTAFLRSATLKGLAIHTAEEAGLYDGPDYQYGWGLLNVEKAAAVLTAAVPSNNGATSASRLYETSLAQGASFSVTVVASGKGKLQATICWTDVKGNVVATPSDPLALNNRTKNLVNDLDIRITKGARTYLPWVLDVANPSNPATRGDNITDNVERIDIDSTVPGQTYVITVTHKGTLVKGPQAFSLLVSGVGGSVYCTSASGGGGARIDSVSFRNVQVQNSTGAKTYTDNTGYIANIEPGQTVPISVRVNTADATTNSRIVKVFIDYNNNGVFDLPAELAQNSGILNSASQIFTGNIVVPSTVSIGSIGLMRIVVQETSNLADINPCGNYGKGETMDFTVRVVSPSNDMSIAEIVVPQSLDCGTDSIYATVALRNSGTVSQSNIPVSLSFATSSGATTTLTGTYPGPVPALSTHNFTFQKPITLVAGTGYVFTATVSQPTDQFSGNNQLVSSITTAAKPGAISATGSICTTNALLKVNNPGSGHYYWYTSPTSTQPIALGTNVSTTTIPANNTYYVASEARVSIGPATKMAYTNGGYNHFNGNFVRFNNAVPVVLESVRLYVGNPGKIKFTVANLISENADGSYSYSEISSTVVDAFATKPNPGPNPTSATTNENPVDDTGAVFHLGLPVPVTGDHIIQVTLQYPDGTPIPNSISSTGASLFRNGGITGANTYPMGIDKIMQFTGNSATGTGVSQSQFYYFFYDLKVNTGDCVSDRVAVVATTPPTPVAAQVGNQLTSSITTGIQWYLGTTAVSGATASPFTPTQKGAYKVVYTDPAGCQKTSNTVNFVITAIDPVVAAREIDLKVSPNPNTGVFNLSFVVSDKADLSIEIVNAAGQKVFNQTQKNFVGRYSRDISVPALASEVYMLKINHNKKNYVHKIVTTHK</sequence>
<evidence type="ECO:0000313" key="10">
    <source>
        <dbReference type="EMBL" id="NCI48963.1"/>
    </source>
</evidence>
<feature type="active site" description="Charge relay system" evidence="4">
    <location>
        <position position="376"/>
    </location>
</feature>
<feature type="domain" description="Secretion system C-terminal sorting" evidence="7">
    <location>
        <begin position="1206"/>
        <end position="1280"/>
    </location>
</feature>
<dbReference type="Pfam" id="PF20009">
    <property type="entry name" value="GEVED"/>
    <property type="match status" value="1"/>
</dbReference>
<feature type="active site" description="Charge relay system" evidence="4">
    <location>
        <position position="150"/>
    </location>
</feature>
<dbReference type="InterPro" id="IPR008979">
    <property type="entry name" value="Galactose-bd-like_sf"/>
</dbReference>
<dbReference type="PROSITE" id="PS51892">
    <property type="entry name" value="SUBTILASE"/>
    <property type="match status" value="1"/>
</dbReference>
<dbReference type="Proteomes" id="UP000753802">
    <property type="component" value="Unassembled WGS sequence"/>
</dbReference>
<keyword evidence="5" id="KW-0732">Signal</keyword>
<feature type="chain" id="PRO_5045774683" evidence="5">
    <location>
        <begin position="21"/>
        <end position="1284"/>
    </location>
</feature>
<dbReference type="NCBIfam" id="TIGR04183">
    <property type="entry name" value="Por_Secre_tail"/>
    <property type="match status" value="1"/>
</dbReference>
<comment type="similarity">
    <text evidence="4">Belongs to the peptidase S8 family.</text>
</comment>
<evidence type="ECO:0000256" key="3">
    <source>
        <dbReference type="ARBA" id="ARBA00022825"/>
    </source>
</evidence>
<dbReference type="Pfam" id="PF00082">
    <property type="entry name" value="Peptidase_S8"/>
    <property type="match status" value="1"/>
</dbReference>
<evidence type="ECO:0000313" key="11">
    <source>
        <dbReference type="Proteomes" id="UP000753802"/>
    </source>
</evidence>
<evidence type="ECO:0000259" key="8">
    <source>
        <dbReference type="Pfam" id="PF19081"/>
    </source>
</evidence>
<dbReference type="RefSeq" id="WP_161817267.1">
    <property type="nucleotide sequence ID" value="NZ_JAACJS010000002.1"/>
</dbReference>
<evidence type="ECO:0000256" key="2">
    <source>
        <dbReference type="ARBA" id="ARBA00022801"/>
    </source>
</evidence>
<evidence type="ECO:0000256" key="4">
    <source>
        <dbReference type="PROSITE-ProRule" id="PRU01240"/>
    </source>
</evidence>
<reference evidence="10 11" key="1">
    <citation type="submission" date="2020-01" db="EMBL/GenBank/DDBJ databases">
        <title>Genome analysis.</title>
        <authorList>
            <person name="Wu S."/>
            <person name="Wang G."/>
        </authorList>
    </citation>
    <scope>NUCLEOTIDE SEQUENCE [LARGE SCALE GENOMIC DNA]</scope>
    <source>
        <strain evidence="10 11">SYL130</strain>
    </source>
</reference>
<organism evidence="10 11">
    <name type="scientific">Sediminibacterium roseum</name>
    <dbReference type="NCBI Taxonomy" id="1978412"/>
    <lineage>
        <taxon>Bacteria</taxon>
        <taxon>Pseudomonadati</taxon>
        <taxon>Bacteroidota</taxon>
        <taxon>Chitinophagia</taxon>
        <taxon>Chitinophagales</taxon>
        <taxon>Chitinophagaceae</taxon>
        <taxon>Sediminibacterium</taxon>
    </lineage>
</organism>
<dbReference type="InterPro" id="IPR044023">
    <property type="entry name" value="Ig_7"/>
</dbReference>
<dbReference type="SUPFAM" id="SSF49785">
    <property type="entry name" value="Galactose-binding domain-like"/>
    <property type="match status" value="1"/>
</dbReference>
<feature type="domain" description="Peptidase S8/S53" evidence="6">
    <location>
        <begin position="142"/>
        <end position="433"/>
    </location>
</feature>
<dbReference type="InterPro" id="IPR051048">
    <property type="entry name" value="Peptidase_S8/S53_subtilisin"/>
</dbReference>
<keyword evidence="1 4" id="KW-0645">Protease</keyword>
<keyword evidence="2 4" id="KW-0378">Hydrolase</keyword>
<accession>A0ABW9ZPF0</accession>
<dbReference type="InterPro" id="IPR036852">
    <property type="entry name" value="Peptidase_S8/S53_dom_sf"/>
</dbReference>
<dbReference type="Pfam" id="PF19081">
    <property type="entry name" value="Ig_7"/>
    <property type="match status" value="1"/>
</dbReference>
<keyword evidence="3 4" id="KW-0720">Serine protease</keyword>
<dbReference type="PANTHER" id="PTHR43399">
    <property type="entry name" value="SUBTILISIN-RELATED"/>
    <property type="match status" value="1"/>
</dbReference>
<keyword evidence="11" id="KW-1185">Reference proteome</keyword>
<name>A0ABW9ZPF0_9BACT</name>
<feature type="signal peptide" evidence="5">
    <location>
        <begin position="1"/>
        <end position="20"/>
    </location>
</feature>